<comment type="caution">
    <text evidence="2">The sequence shown here is derived from an EMBL/GenBank/DDBJ whole genome shotgun (WGS) entry which is preliminary data.</text>
</comment>
<feature type="chain" id="PRO_5042146184" evidence="1">
    <location>
        <begin position="29"/>
        <end position="159"/>
    </location>
</feature>
<feature type="signal peptide" evidence="1">
    <location>
        <begin position="1"/>
        <end position="28"/>
    </location>
</feature>
<evidence type="ECO:0000313" key="2">
    <source>
        <dbReference type="EMBL" id="KAK3283567.1"/>
    </source>
</evidence>
<accession>A0AAE0GSP6</accession>
<dbReference type="Proteomes" id="UP001190700">
    <property type="component" value="Unassembled WGS sequence"/>
</dbReference>
<organism evidence="2 3">
    <name type="scientific">Cymbomonas tetramitiformis</name>
    <dbReference type="NCBI Taxonomy" id="36881"/>
    <lineage>
        <taxon>Eukaryota</taxon>
        <taxon>Viridiplantae</taxon>
        <taxon>Chlorophyta</taxon>
        <taxon>Pyramimonadophyceae</taxon>
        <taxon>Pyramimonadales</taxon>
        <taxon>Pyramimonadaceae</taxon>
        <taxon>Cymbomonas</taxon>
    </lineage>
</organism>
<evidence type="ECO:0000313" key="3">
    <source>
        <dbReference type="Proteomes" id="UP001190700"/>
    </source>
</evidence>
<protein>
    <submittedName>
        <fullName evidence="2">Uncharacterized protein</fullName>
    </submittedName>
</protein>
<proteinExistence type="predicted"/>
<keyword evidence="3" id="KW-1185">Reference proteome</keyword>
<gene>
    <name evidence="2" type="ORF">CYMTET_8740</name>
</gene>
<keyword evidence="1" id="KW-0732">Signal</keyword>
<sequence length="159" mass="17549">MRSGMRPKSTFVLIFLLCLELLPRSITAATVTPDEAKKQKLQSAMTSFFSALRPPANVSDEFLECNNANGTQSLVVSNDSPPNTLASRPRAACTLKRKRGRPVGWRKHPSVKVKAKKQCAAWPTRPRSKRNAARTWLKGLLQNGCLPSFVDFSLIGLPT</sequence>
<evidence type="ECO:0000256" key="1">
    <source>
        <dbReference type="SAM" id="SignalP"/>
    </source>
</evidence>
<name>A0AAE0GSP6_9CHLO</name>
<dbReference type="AlphaFoldDB" id="A0AAE0GSP6"/>
<reference evidence="2 3" key="1">
    <citation type="journal article" date="2015" name="Genome Biol. Evol.">
        <title>Comparative Genomics of a Bacterivorous Green Alga Reveals Evolutionary Causalities and Consequences of Phago-Mixotrophic Mode of Nutrition.</title>
        <authorList>
            <person name="Burns J.A."/>
            <person name="Paasch A."/>
            <person name="Narechania A."/>
            <person name="Kim E."/>
        </authorList>
    </citation>
    <scope>NUCLEOTIDE SEQUENCE [LARGE SCALE GENOMIC DNA]</scope>
    <source>
        <strain evidence="2 3">PLY_AMNH</strain>
    </source>
</reference>
<dbReference type="EMBL" id="LGRX02002713">
    <property type="protein sequence ID" value="KAK3283567.1"/>
    <property type="molecule type" value="Genomic_DNA"/>
</dbReference>